<organism evidence="1 2">
    <name type="scientific">Chenopodium quinoa</name>
    <name type="common">Quinoa</name>
    <dbReference type="NCBI Taxonomy" id="63459"/>
    <lineage>
        <taxon>Eukaryota</taxon>
        <taxon>Viridiplantae</taxon>
        <taxon>Streptophyta</taxon>
        <taxon>Embryophyta</taxon>
        <taxon>Tracheophyta</taxon>
        <taxon>Spermatophyta</taxon>
        <taxon>Magnoliopsida</taxon>
        <taxon>eudicotyledons</taxon>
        <taxon>Gunneridae</taxon>
        <taxon>Pentapetalae</taxon>
        <taxon>Caryophyllales</taxon>
        <taxon>Chenopodiaceae</taxon>
        <taxon>Chenopodioideae</taxon>
        <taxon>Atripliceae</taxon>
        <taxon>Chenopodium</taxon>
    </lineage>
</organism>
<evidence type="ECO:0000313" key="1">
    <source>
        <dbReference type="EnsemblPlants" id="AUR62033608-RA:cds"/>
    </source>
</evidence>
<dbReference type="Gene3D" id="2.40.50.140">
    <property type="entry name" value="Nucleic acid-binding proteins"/>
    <property type="match status" value="2"/>
</dbReference>
<dbReference type="Proteomes" id="UP000596660">
    <property type="component" value="Unplaced"/>
</dbReference>
<dbReference type="InterPro" id="IPR027417">
    <property type="entry name" value="P-loop_NTPase"/>
</dbReference>
<evidence type="ECO:0000313" key="2">
    <source>
        <dbReference type="Proteomes" id="UP000596660"/>
    </source>
</evidence>
<dbReference type="AlphaFoldDB" id="A0A803MQQ7"/>
<accession>A0A803MQQ7</accession>
<dbReference type="SUPFAM" id="SSF52540">
    <property type="entry name" value="P-loop containing nucleoside triphosphate hydrolases"/>
    <property type="match status" value="1"/>
</dbReference>
<reference evidence="1" key="1">
    <citation type="journal article" date="2017" name="Nature">
        <title>The genome of Chenopodium quinoa.</title>
        <authorList>
            <person name="Jarvis D.E."/>
            <person name="Ho Y.S."/>
            <person name="Lightfoot D.J."/>
            <person name="Schmoeckel S.M."/>
            <person name="Li B."/>
            <person name="Borm T.J.A."/>
            <person name="Ohyanagi H."/>
            <person name="Mineta K."/>
            <person name="Michell C.T."/>
            <person name="Saber N."/>
            <person name="Kharbatia N.M."/>
            <person name="Rupper R.R."/>
            <person name="Sharp A.R."/>
            <person name="Dally N."/>
            <person name="Boughton B.A."/>
            <person name="Woo Y.H."/>
            <person name="Gao G."/>
            <person name="Schijlen E.G.W.M."/>
            <person name="Guo X."/>
            <person name="Momin A.A."/>
            <person name="Negrao S."/>
            <person name="Al-Babili S."/>
            <person name="Gehring C."/>
            <person name="Roessner U."/>
            <person name="Jung C."/>
            <person name="Murphy K."/>
            <person name="Arold S.T."/>
            <person name="Gojobori T."/>
            <person name="van der Linden C.G."/>
            <person name="van Loo E.N."/>
            <person name="Jellen E.N."/>
            <person name="Maughan P.J."/>
            <person name="Tester M."/>
        </authorList>
    </citation>
    <scope>NUCLEOTIDE SEQUENCE [LARGE SCALE GENOMIC DNA]</scope>
    <source>
        <strain evidence="1">cv. PI 614886</strain>
    </source>
</reference>
<proteinExistence type="predicted"/>
<dbReference type="Gramene" id="AUR62033608-RA">
    <property type="protein sequence ID" value="AUR62033608-RA:cds"/>
    <property type="gene ID" value="AUR62033608"/>
</dbReference>
<reference evidence="1" key="2">
    <citation type="submission" date="2021-03" db="UniProtKB">
        <authorList>
            <consortium name="EnsemblPlants"/>
        </authorList>
    </citation>
    <scope>IDENTIFICATION</scope>
</reference>
<evidence type="ECO:0008006" key="3">
    <source>
        <dbReference type="Google" id="ProtNLM"/>
    </source>
</evidence>
<keyword evidence="2" id="KW-1185">Reference proteome</keyword>
<dbReference type="CDD" id="cd18809">
    <property type="entry name" value="SF1_C_RecD"/>
    <property type="match status" value="1"/>
</dbReference>
<dbReference type="InterPro" id="IPR012340">
    <property type="entry name" value="NA-bd_OB-fold"/>
</dbReference>
<dbReference type="EnsemblPlants" id="AUR62033608-RA">
    <property type="protein sequence ID" value="AUR62033608-RA:cds"/>
    <property type="gene ID" value="AUR62033608"/>
</dbReference>
<dbReference type="SUPFAM" id="SSF50249">
    <property type="entry name" value="Nucleic acid-binding proteins"/>
    <property type="match status" value="1"/>
</dbReference>
<name>A0A803MQQ7_CHEQI</name>
<protein>
    <recommendedName>
        <fullName evidence="3">Replication factor A C-terminal domain-containing protein</fullName>
    </recommendedName>
</protein>
<sequence>MIVNKSQGQTLSQVIVYLPQPCFSHGQLYVALSRAKKSDKVTVITPQPAEHHTSPEHCMKATLFGDECDPFQKVFEYKNKYEIANAQGPFSPEYIPIADVPKTSGQKDQFGRVADVSDINIVDESTGTRPMIISAWGQLATLDCELLKDWASNPLVVSLTSLKPATHRGFSLQSSMSTTIDPAPVGEKFEALRAWAHTHPDVIADFMARKLEFMNVGAEPVPTTLDQIISKTVDNTVQEEVYTITITIPDAQLSNIIAYIGCDGCGKRCGVTANVSFFCLHCPYKKCTSTERVNFTFDAADNTGTFRLTTFGPVCEQILQLPTSKNFERKIKVPI</sequence>